<comment type="caution">
    <text evidence="1">The sequence shown here is derived from an EMBL/GenBank/DDBJ whole genome shotgun (WGS) entry which is preliminary data.</text>
</comment>
<evidence type="ECO:0000313" key="1">
    <source>
        <dbReference type="EMBL" id="MDC2887546.1"/>
    </source>
</evidence>
<evidence type="ECO:0000313" key="2">
    <source>
        <dbReference type="Proteomes" id="UP001528411"/>
    </source>
</evidence>
<accession>A0ABT5F7Z7</accession>
<sequence length="80" mass="9481">MEVRAKISNMVTASNFWFLSKDSTHEIDVLEAYGSGRADQQWFSERLHLSHHVFIRNPFQDYQPKTDDTLVCTKRHKVER</sequence>
<reference evidence="1 2" key="1">
    <citation type="submission" date="2023-01" db="EMBL/GenBank/DDBJ databases">
        <title>Psychrosphaera sp. nov., isolated from marine algae.</title>
        <authorList>
            <person name="Bayburt H."/>
            <person name="Choi B.J."/>
            <person name="Kim J.M."/>
            <person name="Choi D.G."/>
            <person name="Jeon C.O."/>
        </authorList>
    </citation>
    <scope>NUCLEOTIDE SEQUENCE [LARGE SCALE GENOMIC DNA]</scope>
    <source>
        <strain evidence="1 2">G1-22</strain>
    </source>
</reference>
<gene>
    <name evidence="1" type="ORF">PN838_00190</name>
</gene>
<proteinExistence type="predicted"/>
<dbReference type="Gene3D" id="2.60.120.200">
    <property type="match status" value="1"/>
</dbReference>
<protein>
    <submittedName>
        <fullName evidence="1">Uncharacterized protein</fullName>
    </submittedName>
</protein>
<dbReference type="SUPFAM" id="SSF49899">
    <property type="entry name" value="Concanavalin A-like lectins/glucanases"/>
    <property type="match status" value="1"/>
</dbReference>
<dbReference type="Proteomes" id="UP001528411">
    <property type="component" value="Unassembled WGS sequence"/>
</dbReference>
<name>A0ABT5F7Z7_9GAMM</name>
<dbReference type="InterPro" id="IPR013320">
    <property type="entry name" value="ConA-like_dom_sf"/>
</dbReference>
<organism evidence="1 2">
    <name type="scientific">Psychrosphaera algicola</name>
    <dbReference type="NCBI Taxonomy" id="3023714"/>
    <lineage>
        <taxon>Bacteria</taxon>
        <taxon>Pseudomonadati</taxon>
        <taxon>Pseudomonadota</taxon>
        <taxon>Gammaproteobacteria</taxon>
        <taxon>Alteromonadales</taxon>
        <taxon>Pseudoalteromonadaceae</taxon>
        <taxon>Psychrosphaera</taxon>
    </lineage>
</organism>
<dbReference type="EMBL" id="JAQOMS010000002">
    <property type="protein sequence ID" value="MDC2887546.1"/>
    <property type="molecule type" value="Genomic_DNA"/>
</dbReference>
<dbReference type="RefSeq" id="WP_272179379.1">
    <property type="nucleotide sequence ID" value="NZ_JAQOMS010000002.1"/>
</dbReference>
<keyword evidence="2" id="KW-1185">Reference proteome</keyword>